<feature type="signal peptide" evidence="2">
    <location>
        <begin position="1"/>
        <end position="30"/>
    </location>
</feature>
<feature type="domain" description="Multidrug resistance protein MdtA-like barrel-sandwich hybrid" evidence="3">
    <location>
        <begin position="68"/>
        <end position="189"/>
    </location>
</feature>
<dbReference type="Gene3D" id="2.40.420.20">
    <property type="match status" value="1"/>
</dbReference>
<dbReference type="OrthoDB" id="1185083at2"/>
<dbReference type="EMBL" id="LT960611">
    <property type="protein sequence ID" value="SON48698.1"/>
    <property type="molecule type" value="Genomic_DNA"/>
</dbReference>
<organism evidence="4 5">
    <name type="scientific">Vibrio tapetis subsp. tapetis</name>
    <dbReference type="NCBI Taxonomy" id="1671868"/>
    <lineage>
        <taxon>Bacteria</taxon>
        <taxon>Pseudomonadati</taxon>
        <taxon>Pseudomonadota</taxon>
        <taxon>Gammaproteobacteria</taxon>
        <taxon>Vibrionales</taxon>
        <taxon>Vibrionaceae</taxon>
        <taxon>Vibrio</taxon>
    </lineage>
</organism>
<dbReference type="InterPro" id="IPR006143">
    <property type="entry name" value="RND_pump_MFP"/>
</dbReference>
<dbReference type="PANTHER" id="PTHR30469">
    <property type="entry name" value="MULTIDRUG RESISTANCE PROTEIN MDTA"/>
    <property type="match status" value="1"/>
</dbReference>
<dbReference type="Gene3D" id="2.40.30.170">
    <property type="match status" value="1"/>
</dbReference>
<dbReference type="InterPro" id="IPR058625">
    <property type="entry name" value="MdtA-like_BSH"/>
</dbReference>
<dbReference type="PANTHER" id="PTHR30469:SF20">
    <property type="entry name" value="EFFLUX RND TRANSPORTER PERIPLASMIC ADAPTOR SUBUNIT"/>
    <property type="match status" value="1"/>
</dbReference>
<dbReference type="Gene3D" id="2.40.50.100">
    <property type="match status" value="1"/>
</dbReference>
<dbReference type="GO" id="GO:1990281">
    <property type="term" value="C:efflux pump complex"/>
    <property type="evidence" value="ECO:0007669"/>
    <property type="project" value="TreeGrafter"/>
</dbReference>
<evidence type="ECO:0000313" key="5">
    <source>
        <dbReference type="Proteomes" id="UP000235828"/>
    </source>
</evidence>
<dbReference type="NCBIfam" id="TIGR01730">
    <property type="entry name" value="RND_mfp"/>
    <property type="match status" value="1"/>
</dbReference>
<dbReference type="GO" id="GO:0015562">
    <property type="term" value="F:efflux transmembrane transporter activity"/>
    <property type="evidence" value="ECO:0007669"/>
    <property type="project" value="TreeGrafter"/>
</dbReference>
<dbReference type="RefSeq" id="WP_102521500.1">
    <property type="nucleotide sequence ID" value="NZ_LT960611.1"/>
</dbReference>
<sequence length="358" mass="39300">MITSKYHLTKLTTVAAIAALSISLSGCNNANSEIIDPVITPVKLVTVPQLGQQTVDSFLAKVDATDRAQLSFQVGGVIESATVRMGEQVVKGQLIAQLDPTDYQLAVDAKQAQFDLAITQYQRAKQLFDKKLISADNYDQNETRFKATFASLEQAKTDLAHTALVAPFDGMVSYTFAKQFQLVGAKQPVINLINIDQMDVAFTLPVSYVKSVGISALKQKRMWITMDNHSQQRIEASFKQISTQPDLDTNSYEASVTIQRPKAMNLLTGMSGQVHIQSAIRHDAFALPNAAWLSKVNTEGELWRFNPESQQVNRISVQFDNNNAVVGGLEKGDLIVVAGVEKLIEGQIVKAWQKEGGI</sequence>
<dbReference type="SUPFAM" id="SSF111369">
    <property type="entry name" value="HlyD-like secretion proteins"/>
    <property type="match status" value="1"/>
</dbReference>
<dbReference type="KEGG" id="vta:A0719"/>
<keyword evidence="5" id="KW-1185">Reference proteome</keyword>
<evidence type="ECO:0000256" key="2">
    <source>
        <dbReference type="SAM" id="SignalP"/>
    </source>
</evidence>
<dbReference type="PROSITE" id="PS51257">
    <property type="entry name" value="PROKAR_LIPOPROTEIN"/>
    <property type="match status" value="1"/>
</dbReference>
<keyword evidence="2" id="KW-0732">Signal</keyword>
<dbReference type="Proteomes" id="UP000235828">
    <property type="component" value="Chromosome A"/>
</dbReference>
<feature type="chain" id="PRO_5014647140" description="Multidrug resistance protein MdtA-like barrel-sandwich hybrid domain-containing protein" evidence="2">
    <location>
        <begin position="31"/>
        <end position="358"/>
    </location>
</feature>
<dbReference type="Pfam" id="PF25917">
    <property type="entry name" value="BSH_RND"/>
    <property type="match status" value="1"/>
</dbReference>
<accession>A0A2N8Z9W5</accession>
<reference evidence="4 5" key="1">
    <citation type="submission" date="2017-10" db="EMBL/GenBank/DDBJ databases">
        <authorList>
            <person name="Banno H."/>
            <person name="Chua N.-H."/>
        </authorList>
    </citation>
    <scope>NUCLEOTIDE SEQUENCE [LARGE SCALE GENOMIC DNA]</scope>
    <source>
        <strain evidence="4">Vibrio tapetis CECT4600</strain>
    </source>
</reference>
<evidence type="ECO:0000313" key="4">
    <source>
        <dbReference type="EMBL" id="SON48698.1"/>
    </source>
</evidence>
<evidence type="ECO:0000259" key="3">
    <source>
        <dbReference type="Pfam" id="PF25917"/>
    </source>
</evidence>
<dbReference type="AlphaFoldDB" id="A0A2N8Z9W5"/>
<evidence type="ECO:0000256" key="1">
    <source>
        <dbReference type="ARBA" id="ARBA00009477"/>
    </source>
</evidence>
<gene>
    <name evidence="4" type="ORF">VTAP4600_A0719</name>
</gene>
<proteinExistence type="inferred from homology"/>
<comment type="similarity">
    <text evidence="1">Belongs to the membrane fusion protein (MFP) (TC 8.A.1) family.</text>
</comment>
<dbReference type="Gene3D" id="1.10.287.470">
    <property type="entry name" value="Helix hairpin bin"/>
    <property type="match status" value="1"/>
</dbReference>
<name>A0A2N8Z9W5_9VIBR</name>
<protein>
    <recommendedName>
        <fullName evidence="3">Multidrug resistance protein MdtA-like barrel-sandwich hybrid domain-containing protein</fullName>
    </recommendedName>
</protein>